<comment type="subcellular location">
    <subcellularLocation>
        <location evidence="1">Endomembrane system</location>
        <topology evidence="1">Multi-pass membrane protein</topology>
    </subcellularLocation>
</comment>
<dbReference type="InterPro" id="IPR029044">
    <property type="entry name" value="Nucleotide-diphossugar_trans"/>
</dbReference>
<dbReference type="Proteomes" id="UP000593575">
    <property type="component" value="Unassembled WGS sequence"/>
</dbReference>
<dbReference type="GO" id="GO:0071555">
    <property type="term" value="P:cell wall organization"/>
    <property type="evidence" value="ECO:0007669"/>
    <property type="project" value="UniProtKB-KW"/>
</dbReference>
<dbReference type="EMBL" id="JABFAE010000013">
    <property type="protein sequence ID" value="MBA0844060.1"/>
    <property type="molecule type" value="Genomic_DNA"/>
</dbReference>
<dbReference type="InterPro" id="IPR005150">
    <property type="entry name" value="Cellulose_synth"/>
</dbReference>
<accession>A0A7J9KC86</accession>
<dbReference type="Pfam" id="PF03552">
    <property type="entry name" value="Cellulose_synt"/>
    <property type="match status" value="1"/>
</dbReference>
<keyword evidence="7" id="KW-0961">Cell wall biogenesis/degradation</keyword>
<dbReference type="GO" id="GO:0030244">
    <property type="term" value="P:cellulose biosynthetic process"/>
    <property type="evidence" value="ECO:0007669"/>
    <property type="project" value="InterPro"/>
</dbReference>
<feature type="binding site" evidence="8">
    <location>
        <position position="116"/>
    </location>
    <ligand>
        <name>UDP-alpha-D-glucose</name>
        <dbReference type="ChEBI" id="CHEBI:58885"/>
    </ligand>
</feature>
<dbReference type="GO" id="GO:0012505">
    <property type="term" value="C:endomembrane system"/>
    <property type="evidence" value="ECO:0007669"/>
    <property type="project" value="UniProtKB-SubCell"/>
</dbReference>
<evidence type="ECO:0000313" key="10">
    <source>
        <dbReference type="Proteomes" id="UP000593575"/>
    </source>
</evidence>
<comment type="caution">
    <text evidence="9">The sequence shown here is derived from an EMBL/GenBank/DDBJ whole genome shotgun (WGS) entry which is preliminary data.</text>
</comment>
<evidence type="ECO:0000256" key="4">
    <source>
        <dbReference type="ARBA" id="ARBA00022692"/>
    </source>
</evidence>
<keyword evidence="4" id="KW-0812">Transmembrane</keyword>
<dbReference type="GO" id="GO:0016020">
    <property type="term" value="C:membrane"/>
    <property type="evidence" value="ECO:0007669"/>
    <property type="project" value="InterPro"/>
</dbReference>
<evidence type="ECO:0000256" key="3">
    <source>
        <dbReference type="ARBA" id="ARBA00022679"/>
    </source>
</evidence>
<dbReference type="PANTHER" id="PTHR13301">
    <property type="entry name" value="X-BOX TRANSCRIPTION FACTOR-RELATED"/>
    <property type="match status" value="1"/>
</dbReference>
<protein>
    <recommendedName>
        <fullName evidence="11">Cellulose synthase</fullName>
    </recommendedName>
</protein>
<evidence type="ECO:0008006" key="11">
    <source>
        <dbReference type="Google" id="ProtNLM"/>
    </source>
</evidence>
<proteinExistence type="predicted"/>
<keyword evidence="10" id="KW-1185">Reference proteome</keyword>
<gene>
    <name evidence="9" type="ORF">Goarm_001188</name>
</gene>
<feature type="non-terminal residue" evidence="9">
    <location>
        <position position="141"/>
    </location>
</feature>
<evidence type="ECO:0000256" key="5">
    <source>
        <dbReference type="ARBA" id="ARBA00022989"/>
    </source>
</evidence>
<keyword evidence="6" id="KW-0472">Membrane</keyword>
<evidence type="ECO:0000256" key="1">
    <source>
        <dbReference type="ARBA" id="ARBA00004127"/>
    </source>
</evidence>
<evidence type="ECO:0000256" key="6">
    <source>
        <dbReference type="ARBA" id="ARBA00023136"/>
    </source>
</evidence>
<evidence type="ECO:0000256" key="2">
    <source>
        <dbReference type="ARBA" id="ARBA00022676"/>
    </source>
</evidence>
<keyword evidence="3" id="KW-0808">Transferase</keyword>
<dbReference type="GO" id="GO:0016760">
    <property type="term" value="F:cellulose synthase (UDP-forming) activity"/>
    <property type="evidence" value="ECO:0007669"/>
    <property type="project" value="InterPro"/>
</dbReference>
<name>A0A7J9KC86_9ROSI</name>
<keyword evidence="5" id="KW-1133">Transmembrane helix</keyword>
<feature type="binding site" evidence="8">
    <location>
        <position position="87"/>
    </location>
    <ligand>
        <name>UDP-alpha-D-glucose</name>
        <dbReference type="ChEBI" id="CHEBI:58885"/>
    </ligand>
</feature>
<dbReference type="Gene3D" id="3.90.550.10">
    <property type="entry name" value="Spore Coat Polysaccharide Biosynthesis Protein SpsA, Chain A"/>
    <property type="match status" value="1"/>
</dbReference>
<evidence type="ECO:0000313" key="9">
    <source>
        <dbReference type="EMBL" id="MBA0844060.1"/>
    </source>
</evidence>
<sequence length="141" mass="15760">MVHSSKQGQLRDGSFSGYLRLQWRSASASFVTIDCGCYQWRRENLSDGLGLDCFIASSGLVFIGFSLYEKELPDVDIFVCTADPSAEPPSMVMNTVLSVMAYDYPPEKLNIYLSDDGASELTFYAMLEASSFSKQWLPFCK</sequence>
<keyword evidence="2" id="KW-0328">Glycosyltransferase</keyword>
<evidence type="ECO:0000256" key="8">
    <source>
        <dbReference type="PIRSR" id="PIRSR605150-2"/>
    </source>
</evidence>
<organism evidence="9 10">
    <name type="scientific">Gossypium armourianum</name>
    <dbReference type="NCBI Taxonomy" id="34283"/>
    <lineage>
        <taxon>Eukaryota</taxon>
        <taxon>Viridiplantae</taxon>
        <taxon>Streptophyta</taxon>
        <taxon>Embryophyta</taxon>
        <taxon>Tracheophyta</taxon>
        <taxon>Spermatophyta</taxon>
        <taxon>Magnoliopsida</taxon>
        <taxon>eudicotyledons</taxon>
        <taxon>Gunneridae</taxon>
        <taxon>Pentapetalae</taxon>
        <taxon>rosids</taxon>
        <taxon>malvids</taxon>
        <taxon>Malvales</taxon>
        <taxon>Malvaceae</taxon>
        <taxon>Malvoideae</taxon>
        <taxon>Gossypium</taxon>
    </lineage>
</organism>
<reference evidence="9 10" key="1">
    <citation type="journal article" date="2019" name="Genome Biol. Evol.">
        <title>Insights into the evolution of the New World diploid cottons (Gossypium, subgenus Houzingenia) based on genome sequencing.</title>
        <authorList>
            <person name="Grover C.E."/>
            <person name="Arick M.A. 2nd"/>
            <person name="Thrash A."/>
            <person name="Conover J.L."/>
            <person name="Sanders W.S."/>
            <person name="Peterson D.G."/>
            <person name="Frelichowski J.E."/>
            <person name="Scheffler J.A."/>
            <person name="Scheffler B.E."/>
            <person name="Wendel J.F."/>
        </authorList>
    </citation>
    <scope>NUCLEOTIDE SEQUENCE [LARGE SCALE GENOMIC DNA]</scope>
    <source>
        <strain evidence="9">6</strain>
        <tissue evidence="9">Leaf</tissue>
    </source>
</reference>
<dbReference type="AlphaFoldDB" id="A0A7J9KC86"/>
<evidence type="ECO:0000256" key="7">
    <source>
        <dbReference type="ARBA" id="ARBA00023316"/>
    </source>
</evidence>